<reference evidence="10" key="1">
    <citation type="submission" date="2020-11" db="EMBL/GenBank/DDBJ databases">
        <authorList>
            <person name="Tran Van P."/>
        </authorList>
    </citation>
    <scope>NUCLEOTIDE SEQUENCE</scope>
</reference>
<evidence type="ECO:0000313" key="10">
    <source>
        <dbReference type="EMBL" id="CAD7587021.1"/>
    </source>
</evidence>
<accession>A0A7R9JPV2</accession>
<evidence type="ECO:0000256" key="3">
    <source>
        <dbReference type="ARBA" id="ARBA00022741"/>
    </source>
</evidence>
<gene>
    <name evidence="10" type="ORF">TGEB3V08_LOCUS1256</name>
</gene>
<dbReference type="InterPro" id="IPR016151">
    <property type="entry name" value="DNA_mismatch_repair_MutS_N"/>
</dbReference>
<evidence type="ECO:0000256" key="6">
    <source>
        <dbReference type="ARBA" id="ARBA00023125"/>
    </source>
</evidence>
<dbReference type="EMBL" id="OE839383">
    <property type="protein sequence ID" value="CAD7587021.1"/>
    <property type="molecule type" value="Genomic_DNA"/>
</dbReference>
<dbReference type="GO" id="GO:0005634">
    <property type="term" value="C:nucleus"/>
    <property type="evidence" value="ECO:0007669"/>
    <property type="project" value="UniProtKB-SubCell"/>
</dbReference>
<evidence type="ECO:0000256" key="2">
    <source>
        <dbReference type="ARBA" id="ARBA00006271"/>
    </source>
</evidence>
<sequence>MLNSVPDIIRGFDLVPILVDAVPAAVDLVPIQVDALSAAVDLVPIQIEAVSGAVELAPIQVDMHADDSGGVHDPKVDVDCPPTLGLHSVLVRLVAIFEGRTQHSPLVPTTTSIQSSETRNIPCSQSIRVTKPSTTVRLFNRGDYYTAHGSDALFAAKEVFKSTGVVKMIGAEGKQIQSLVLNKLSFESFVRNLLLVKQYRVEIYVNKGTSKYNDWVVEYKGSPGNLTQFEDLLFSIDVMLSSSVIAVKIGRDTKNKGFGRLYSEEVYPHLHRQRVENYFGKSPLITPDRDSNLDLSVTGSLLYSESSALDQAAVEGI</sequence>
<keyword evidence="6" id="KW-0238">DNA-binding</keyword>
<evidence type="ECO:0000259" key="9">
    <source>
        <dbReference type="Pfam" id="PF01624"/>
    </source>
</evidence>
<protein>
    <recommendedName>
        <fullName evidence="9">DNA mismatch repair protein MutS-like N-terminal domain-containing protein</fullName>
    </recommendedName>
</protein>
<dbReference type="GO" id="GO:0030983">
    <property type="term" value="F:mismatched DNA binding"/>
    <property type="evidence" value="ECO:0007669"/>
    <property type="project" value="InterPro"/>
</dbReference>
<evidence type="ECO:0000256" key="8">
    <source>
        <dbReference type="ARBA" id="ARBA00023242"/>
    </source>
</evidence>
<keyword evidence="7" id="KW-0234">DNA repair</keyword>
<dbReference type="FunFam" id="3.40.1170.10:FF:000003">
    <property type="entry name" value="DNA mismatch repair protein"/>
    <property type="match status" value="1"/>
</dbReference>
<evidence type="ECO:0000256" key="1">
    <source>
        <dbReference type="ARBA" id="ARBA00004123"/>
    </source>
</evidence>
<keyword evidence="3" id="KW-0547">Nucleotide-binding</keyword>
<dbReference type="Pfam" id="PF01624">
    <property type="entry name" value="MutS_I"/>
    <property type="match status" value="1"/>
</dbReference>
<comment type="subcellular location">
    <subcellularLocation>
        <location evidence="1">Nucleus</location>
    </subcellularLocation>
</comment>
<proteinExistence type="inferred from homology"/>
<dbReference type="Gene3D" id="3.40.1170.10">
    <property type="entry name" value="DNA repair protein MutS, domain I"/>
    <property type="match status" value="1"/>
</dbReference>
<name>A0A7R9JPV2_TIMGE</name>
<organism evidence="10">
    <name type="scientific">Timema genevievae</name>
    <name type="common">Walking stick</name>
    <dbReference type="NCBI Taxonomy" id="629358"/>
    <lineage>
        <taxon>Eukaryota</taxon>
        <taxon>Metazoa</taxon>
        <taxon>Ecdysozoa</taxon>
        <taxon>Arthropoda</taxon>
        <taxon>Hexapoda</taxon>
        <taxon>Insecta</taxon>
        <taxon>Pterygota</taxon>
        <taxon>Neoptera</taxon>
        <taxon>Polyneoptera</taxon>
        <taxon>Phasmatodea</taxon>
        <taxon>Timematodea</taxon>
        <taxon>Timematoidea</taxon>
        <taxon>Timematidae</taxon>
        <taxon>Timema</taxon>
    </lineage>
</organism>
<comment type="similarity">
    <text evidence="2">Belongs to the DNA mismatch repair MutS family.</text>
</comment>
<keyword evidence="5" id="KW-0067">ATP-binding</keyword>
<dbReference type="GO" id="GO:0006298">
    <property type="term" value="P:mismatch repair"/>
    <property type="evidence" value="ECO:0007669"/>
    <property type="project" value="InterPro"/>
</dbReference>
<dbReference type="GO" id="GO:0005524">
    <property type="term" value="F:ATP binding"/>
    <property type="evidence" value="ECO:0007669"/>
    <property type="project" value="UniProtKB-KW"/>
</dbReference>
<dbReference type="InterPro" id="IPR007695">
    <property type="entry name" value="DNA_mismatch_repair_MutS-lik_N"/>
</dbReference>
<evidence type="ECO:0000256" key="4">
    <source>
        <dbReference type="ARBA" id="ARBA00022763"/>
    </source>
</evidence>
<dbReference type="AlphaFoldDB" id="A0A7R9JPV2"/>
<feature type="domain" description="DNA mismatch repair protein MutS-like N-terminal" evidence="9">
    <location>
        <begin position="132"/>
        <end position="229"/>
    </location>
</feature>
<keyword evidence="8" id="KW-0539">Nucleus</keyword>
<evidence type="ECO:0000256" key="5">
    <source>
        <dbReference type="ARBA" id="ARBA00022840"/>
    </source>
</evidence>
<keyword evidence="4" id="KW-0227">DNA damage</keyword>
<evidence type="ECO:0000256" key="7">
    <source>
        <dbReference type="ARBA" id="ARBA00023204"/>
    </source>
</evidence>